<evidence type="ECO:0000313" key="2">
    <source>
        <dbReference type="EMBL" id="NYE49194.1"/>
    </source>
</evidence>
<feature type="region of interest" description="Disordered" evidence="1">
    <location>
        <begin position="55"/>
        <end position="80"/>
    </location>
</feature>
<keyword evidence="3" id="KW-1185">Reference proteome</keyword>
<dbReference type="Proteomes" id="UP000589036">
    <property type="component" value="Unassembled WGS sequence"/>
</dbReference>
<reference evidence="2 3" key="1">
    <citation type="submission" date="2020-07" db="EMBL/GenBank/DDBJ databases">
        <title>Sequencing the genomes of 1000 actinobacteria strains.</title>
        <authorList>
            <person name="Klenk H.-P."/>
        </authorList>
    </citation>
    <scope>NUCLEOTIDE SEQUENCE [LARGE SCALE GENOMIC DNA]</scope>
    <source>
        <strain evidence="2 3">CXB654</strain>
    </source>
</reference>
<name>A0A852U537_9ACTN</name>
<dbReference type="EMBL" id="JACCCC010000001">
    <property type="protein sequence ID" value="NYE49194.1"/>
    <property type="molecule type" value="Genomic_DNA"/>
</dbReference>
<dbReference type="AlphaFoldDB" id="A0A852U537"/>
<proteinExistence type="predicted"/>
<evidence type="ECO:0000313" key="3">
    <source>
        <dbReference type="Proteomes" id="UP000589036"/>
    </source>
</evidence>
<organism evidence="2 3">
    <name type="scientific">Spinactinospora alkalitolerans</name>
    <dbReference type="NCBI Taxonomy" id="687207"/>
    <lineage>
        <taxon>Bacteria</taxon>
        <taxon>Bacillati</taxon>
        <taxon>Actinomycetota</taxon>
        <taxon>Actinomycetes</taxon>
        <taxon>Streptosporangiales</taxon>
        <taxon>Nocardiopsidaceae</taxon>
        <taxon>Spinactinospora</taxon>
    </lineage>
</organism>
<evidence type="ECO:0000256" key="1">
    <source>
        <dbReference type="SAM" id="MobiDB-lite"/>
    </source>
</evidence>
<comment type="caution">
    <text evidence="2">The sequence shown here is derived from an EMBL/GenBank/DDBJ whole genome shotgun (WGS) entry which is preliminary data.</text>
</comment>
<feature type="compositionally biased region" description="Basic and acidic residues" evidence="1">
    <location>
        <begin position="67"/>
        <end position="80"/>
    </location>
</feature>
<sequence length="490" mass="52320">MPNRHRADTDRGSAAVEWSALLLLLAAIAAVVVLSVPSPIGQAVDSAICQVLGDHCEGSSADPESTPEGHEDGPGMREADYLPPLCEVNSDSESSSFTVKIGIYGGAETQFQRQEMADGSVWITVQPSNRAVGAEVGTPGAKIKGGETADLGASAEVGGEGQWGEGMIWTFGPDERDEADALERRIVEEGQISQNPVVAWWDSLWSDEEDSGLPPPDMLLDHEGGEGSLTGQAGVGLKIPGTGDERGERQLDIGQGADGAIEGAGGVITRTDNRGPETLISDTYYANGSISGNGEYFLGVGAGGAVAWQAQIRQTRDEEGELQSILLRADFDNEVNFRGRLPFGVGPHRPNTSGQTELAAGRTTTLIQVELDTPEQREIGERFLRDNAGVVGTANYFLETMQGDDGSVTEDPGPGGDPWERLMYERGQVWTTSHDREYTDSEIGAEVKPFIPIGGGYATSEETRRTEEAEYLGAPQDGRRTFQPYDACEQ</sequence>
<feature type="region of interest" description="Disordered" evidence="1">
    <location>
        <begin position="454"/>
        <end position="490"/>
    </location>
</feature>
<dbReference type="RefSeq" id="WP_179644902.1">
    <property type="nucleotide sequence ID" value="NZ_BAAAYY010000031.1"/>
</dbReference>
<gene>
    <name evidence="2" type="ORF">HDA32_004314</name>
</gene>
<protein>
    <submittedName>
        <fullName evidence="2">Uncharacterized protein</fullName>
    </submittedName>
</protein>
<accession>A0A852U537</accession>